<organism evidence="15 16">
    <name type="scientific">Bicyclus anynana</name>
    <name type="common">Squinting bush brown butterfly</name>
    <dbReference type="NCBI Taxonomy" id="110368"/>
    <lineage>
        <taxon>Eukaryota</taxon>
        <taxon>Metazoa</taxon>
        <taxon>Ecdysozoa</taxon>
        <taxon>Arthropoda</taxon>
        <taxon>Hexapoda</taxon>
        <taxon>Insecta</taxon>
        <taxon>Pterygota</taxon>
        <taxon>Neoptera</taxon>
        <taxon>Endopterygota</taxon>
        <taxon>Lepidoptera</taxon>
        <taxon>Glossata</taxon>
        <taxon>Ditrysia</taxon>
        <taxon>Papilionoidea</taxon>
        <taxon>Nymphalidae</taxon>
        <taxon>Satyrinae</taxon>
        <taxon>Satyrini</taxon>
        <taxon>Mycalesina</taxon>
        <taxon>Bicyclus</taxon>
    </lineage>
</organism>
<dbReference type="CDD" id="cd03505">
    <property type="entry name" value="Delta9-FADS-like"/>
    <property type="match status" value="1"/>
</dbReference>
<evidence type="ECO:0000256" key="8">
    <source>
        <dbReference type="ARBA" id="ARBA00023004"/>
    </source>
</evidence>
<dbReference type="GO" id="GO:0005506">
    <property type="term" value="F:iron ion binding"/>
    <property type="evidence" value="ECO:0007669"/>
    <property type="project" value="TreeGrafter"/>
</dbReference>
<dbReference type="PANTHER" id="PTHR11351:SF21">
    <property type="entry name" value="GH07782P"/>
    <property type="match status" value="1"/>
</dbReference>
<dbReference type="Pfam" id="PF00487">
    <property type="entry name" value="FA_desaturase"/>
    <property type="match status" value="1"/>
</dbReference>
<keyword evidence="6 13" id="KW-1133">Transmembrane helix</keyword>
<keyword evidence="15" id="KW-1185">Reference proteome</keyword>
<keyword evidence="3 12" id="KW-0444">Lipid biosynthesis</keyword>
<comment type="subcellular location">
    <subcellularLocation>
        <location evidence="1">Membrane</location>
        <topology evidence="1">Multi-pass membrane protein</topology>
    </subcellularLocation>
</comment>
<feature type="transmembrane region" description="Helical" evidence="13">
    <location>
        <begin position="58"/>
        <end position="81"/>
    </location>
</feature>
<feature type="transmembrane region" description="Helical" evidence="13">
    <location>
        <begin position="30"/>
        <end position="52"/>
    </location>
</feature>
<dbReference type="AlphaFoldDB" id="A0A6J1P886"/>
<reference evidence="16" key="1">
    <citation type="submission" date="2025-08" db="UniProtKB">
        <authorList>
            <consortium name="RefSeq"/>
        </authorList>
    </citation>
    <scope>IDENTIFICATION</scope>
</reference>
<evidence type="ECO:0000259" key="14">
    <source>
        <dbReference type="Pfam" id="PF00487"/>
    </source>
</evidence>
<evidence type="ECO:0000256" key="1">
    <source>
        <dbReference type="ARBA" id="ARBA00004141"/>
    </source>
</evidence>
<evidence type="ECO:0000313" key="16">
    <source>
        <dbReference type="RefSeq" id="XP_023954052.1"/>
    </source>
</evidence>
<dbReference type="PANTHER" id="PTHR11351">
    <property type="entry name" value="ACYL-COA DESATURASE"/>
    <property type="match status" value="1"/>
</dbReference>
<comment type="domain">
    <text evidence="12">The histidine box domains are involved in binding the catalytic metal ions.</text>
</comment>
<dbReference type="InterPro" id="IPR005804">
    <property type="entry name" value="FA_desaturase_dom"/>
</dbReference>
<keyword evidence="11 12" id="KW-0275">Fatty acid biosynthesis</keyword>
<feature type="transmembrane region" description="Helical" evidence="13">
    <location>
        <begin position="208"/>
        <end position="231"/>
    </location>
</feature>
<accession>A0A6J1P886</accession>
<keyword evidence="9" id="KW-0443">Lipid metabolism</keyword>
<evidence type="ECO:0000256" key="2">
    <source>
        <dbReference type="ARBA" id="ARBA00009295"/>
    </source>
</evidence>
<gene>
    <name evidence="16" type="primary">LOC112057745</name>
</gene>
<evidence type="ECO:0000256" key="7">
    <source>
        <dbReference type="ARBA" id="ARBA00023002"/>
    </source>
</evidence>
<dbReference type="RefSeq" id="XP_023954052.1">
    <property type="nucleotide sequence ID" value="XM_024098284.2"/>
</dbReference>
<feature type="domain" description="Fatty acid desaturase" evidence="14">
    <location>
        <begin position="59"/>
        <end position="263"/>
    </location>
</feature>
<evidence type="ECO:0000256" key="3">
    <source>
        <dbReference type="ARBA" id="ARBA00022516"/>
    </source>
</evidence>
<keyword evidence="8" id="KW-0408">Iron</keyword>
<keyword evidence="7 12" id="KW-0560">Oxidoreductase</keyword>
<comment type="cofactor">
    <cofactor evidence="12">
        <name>Fe(2+)</name>
        <dbReference type="ChEBI" id="CHEBI:29033"/>
    </cofactor>
</comment>
<dbReference type="PRINTS" id="PR00075">
    <property type="entry name" value="FACDDSATRASE"/>
</dbReference>
<keyword evidence="5" id="KW-0276">Fatty acid metabolism</keyword>
<dbReference type="GO" id="GO:0004768">
    <property type="term" value="F:stearoyl-CoA 9-desaturase activity"/>
    <property type="evidence" value="ECO:0007669"/>
    <property type="project" value="TreeGrafter"/>
</dbReference>
<evidence type="ECO:0000256" key="5">
    <source>
        <dbReference type="ARBA" id="ARBA00022832"/>
    </source>
</evidence>
<comment type="similarity">
    <text evidence="2 12">Belongs to the fatty acid desaturase type 1 family.</text>
</comment>
<sequence length="321" mass="37800">MAMKYVKFPSVREICQNFEKYMGFQNPIKWPNAIAIILYHVIGVYWCFYYTFPVKFATVIYAVLLFYFSGICITTGVHRLWTHKSYKAKLPLQLFLLTGFATAGQNSIYQWVRDHRVHHKFSDTDADPHNANRGLFFSHIGWLMLKKNEQVLEAGKLIDMSDITGDPLLRYFDKNFIWLKILFCYVIPFIVNVHLLGETWQGVVAWQFFLRFLITFHVELTVNSLAHFYGYSPYNKYIAPKENHFVATCTFGEGWHNYHHVFPFDYKAAEHFDTLNWSTKLIRLFNKIGWAYDLREASPMVINRIANRLGDGTRVLFPINK</sequence>
<evidence type="ECO:0000256" key="13">
    <source>
        <dbReference type="SAM" id="Phobius"/>
    </source>
</evidence>
<feature type="transmembrane region" description="Helical" evidence="13">
    <location>
        <begin position="177"/>
        <end position="196"/>
    </location>
</feature>
<dbReference type="GeneID" id="112057745"/>
<keyword evidence="10 13" id="KW-0472">Membrane</keyword>
<name>A0A6J1P886_BICAN</name>
<evidence type="ECO:0000256" key="9">
    <source>
        <dbReference type="ARBA" id="ARBA00023098"/>
    </source>
</evidence>
<dbReference type="KEGG" id="bany:112057745"/>
<dbReference type="GO" id="GO:0005789">
    <property type="term" value="C:endoplasmic reticulum membrane"/>
    <property type="evidence" value="ECO:0007669"/>
    <property type="project" value="TreeGrafter"/>
</dbReference>
<dbReference type="OrthoDB" id="10260134at2759"/>
<dbReference type="Proteomes" id="UP001652582">
    <property type="component" value="Chromosome 17"/>
</dbReference>
<evidence type="ECO:0000313" key="15">
    <source>
        <dbReference type="Proteomes" id="UP001652582"/>
    </source>
</evidence>
<evidence type="ECO:0000256" key="10">
    <source>
        <dbReference type="ARBA" id="ARBA00023136"/>
    </source>
</evidence>
<evidence type="ECO:0000256" key="11">
    <source>
        <dbReference type="ARBA" id="ARBA00023160"/>
    </source>
</evidence>
<proteinExistence type="inferred from homology"/>
<dbReference type="GO" id="GO:0006636">
    <property type="term" value="P:unsaturated fatty acid biosynthetic process"/>
    <property type="evidence" value="ECO:0007669"/>
    <property type="project" value="TreeGrafter"/>
</dbReference>
<evidence type="ECO:0000256" key="6">
    <source>
        <dbReference type="ARBA" id="ARBA00022989"/>
    </source>
</evidence>
<dbReference type="InterPro" id="IPR015876">
    <property type="entry name" value="Acyl-CoA_DS"/>
</dbReference>
<evidence type="ECO:0000256" key="12">
    <source>
        <dbReference type="RuleBase" id="RU000581"/>
    </source>
</evidence>
<protein>
    <submittedName>
        <fullName evidence="16">Acyl-CoA Delta-9 desaturase-like</fullName>
    </submittedName>
</protein>
<evidence type="ECO:0000256" key="4">
    <source>
        <dbReference type="ARBA" id="ARBA00022692"/>
    </source>
</evidence>
<keyword evidence="4 12" id="KW-0812">Transmembrane</keyword>